<dbReference type="SMART" id="SM01321">
    <property type="entry name" value="Y1_Tnp"/>
    <property type="match status" value="1"/>
</dbReference>
<organism evidence="2 3">
    <name type="scientific">Pseudomonas moraviensis</name>
    <dbReference type="NCBI Taxonomy" id="321662"/>
    <lineage>
        <taxon>Bacteria</taxon>
        <taxon>Pseudomonadati</taxon>
        <taxon>Pseudomonadota</taxon>
        <taxon>Gammaproteobacteria</taxon>
        <taxon>Pseudomonadales</taxon>
        <taxon>Pseudomonadaceae</taxon>
        <taxon>Pseudomonas</taxon>
    </lineage>
</organism>
<dbReference type="GO" id="GO:0043565">
    <property type="term" value="F:sequence-specific DNA binding"/>
    <property type="evidence" value="ECO:0007669"/>
    <property type="project" value="TreeGrafter"/>
</dbReference>
<sequence length="152" mass="18112">MRKCLYSHRLRRGRCSEPGRAYLITVVVYQRRPIFTDWRIGRLLVAELKRTQDQQWVKSIAWVVMPDHFHWLVQLENASLERLMQTVKSRSTLTINRALNRTGAFWQTGYHDRAIRDNEDLRPYARYIIANPLRAGLVKKVADYPLWDACWL</sequence>
<dbReference type="AlphaFoldDB" id="A0A423NNG6"/>
<proteinExistence type="predicted"/>
<dbReference type="Pfam" id="PF01797">
    <property type="entry name" value="Y1_Tnp"/>
    <property type="match status" value="1"/>
</dbReference>
<gene>
    <name evidence="2" type="ORF">BK674_12185</name>
</gene>
<feature type="domain" description="Transposase IS200-like" evidence="1">
    <location>
        <begin position="17"/>
        <end position="131"/>
    </location>
</feature>
<dbReference type="SUPFAM" id="SSF143422">
    <property type="entry name" value="Transposase IS200-like"/>
    <property type="match status" value="1"/>
</dbReference>
<evidence type="ECO:0000313" key="2">
    <source>
        <dbReference type="EMBL" id="RON99806.1"/>
    </source>
</evidence>
<dbReference type="RefSeq" id="WP_123418805.1">
    <property type="nucleotide sequence ID" value="NZ_MOCA01000005.1"/>
</dbReference>
<dbReference type="NCBIfam" id="NF047646">
    <property type="entry name" value="REP_Tyr_transpos"/>
    <property type="match status" value="1"/>
</dbReference>
<dbReference type="InterPro" id="IPR052715">
    <property type="entry name" value="RAYT_transposase"/>
</dbReference>
<dbReference type="PANTHER" id="PTHR36966:SF1">
    <property type="entry name" value="REP-ASSOCIATED TYROSINE TRANSPOSASE"/>
    <property type="match status" value="1"/>
</dbReference>
<evidence type="ECO:0000259" key="1">
    <source>
        <dbReference type="SMART" id="SM01321"/>
    </source>
</evidence>
<dbReference type="GO" id="GO:0006313">
    <property type="term" value="P:DNA transposition"/>
    <property type="evidence" value="ECO:0007669"/>
    <property type="project" value="InterPro"/>
</dbReference>
<evidence type="ECO:0000313" key="3">
    <source>
        <dbReference type="Proteomes" id="UP000284207"/>
    </source>
</evidence>
<protein>
    <submittedName>
        <fullName evidence="2">Transposase</fullName>
    </submittedName>
</protein>
<accession>A0A423NNG6</accession>
<dbReference type="InterPro" id="IPR002686">
    <property type="entry name" value="Transposase_17"/>
</dbReference>
<dbReference type="Gene3D" id="3.30.70.1290">
    <property type="entry name" value="Transposase IS200-like"/>
    <property type="match status" value="1"/>
</dbReference>
<dbReference type="InterPro" id="IPR036515">
    <property type="entry name" value="Transposase_17_sf"/>
</dbReference>
<reference evidence="2 3" key="1">
    <citation type="submission" date="2016-10" db="EMBL/GenBank/DDBJ databases">
        <title>Comparative genome analysis of multiple Pseudomonas spp. focuses on biocontrol and plant growth promoting traits.</title>
        <authorList>
            <person name="Tao X.-Y."/>
            <person name="Taylor C.G."/>
        </authorList>
    </citation>
    <scope>NUCLEOTIDE SEQUENCE [LARGE SCALE GENOMIC DNA]</scope>
    <source>
        <strain evidence="2 3">36B3</strain>
    </source>
</reference>
<dbReference type="Proteomes" id="UP000284207">
    <property type="component" value="Unassembled WGS sequence"/>
</dbReference>
<name>A0A423NNG6_9PSED</name>
<comment type="caution">
    <text evidence="2">The sequence shown here is derived from an EMBL/GenBank/DDBJ whole genome shotgun (WGS) entry which is preliminary data.</text>
</comment>
<dbReference type="GeneID" id="89623069"/>
<dbReference type="GO" id="GO:0004803">
    <property type="term" value="F:transposase activity"/>
    <property type="evidence" value="ECO:0007669"/>
    <property type="project" value="InterPro"/>
</dbReference>
<dbReference type="PANTHER" id="PTHR36966">
    <property type="entry name" value="REP-ASSOCIATED TYROSINE TRANSPOSASE"/>
    <property type="match status" value="1"/>
</dbReference>
<dbReference type="EMBL" id="MOCA01000005">
    <property type="protein sequence ID" value="RON99806.1"/>
    <property type="molecule type" value="Genomic_DNA"/>
</dbReference>